<dbReference type="GO" id="GO:0045273">
    <property type="term" value="C:respiratory chain complex II (succinate dehydrogenase)"/>
    <property type="evidence" value="ECO:0007669"/>
    <property type="project" value="EnsemblFungi"/>
</dbReference>
<dbReference type="InterPro" id="IPR014314">
    <property type="entry name" value="Succ_DH_cytb556"/>
</dbReference>
<name>I2H7H7_HENB6</name>
<dbReference type="PANTHER" id="PTHR10978">
    <property type="entry name" value="SUCCINATE DEHYDROGENASE CYTOCHROME B560 SUBUNIT"/>
    <property type="match status" value="1"/>
</dbReference>
<keyword evidence="5 8" id="KW-1133">Transmembrane helix</keyword>
<dbReference type="Proteomes" id="UP000002866">
    <property type="component" value="Chromosome 8"/>
</dbReference>
<dbReference type="RefSeq" id="XP_004181848.1">
    <property type="nucleotide sequence ID" value="XM_004181800.1"/>
</dbReference>
<keyword evidence="10" id="KW-1185">Reference proteome</keyword>
<dbReference type="NCBIfam" id="TIGR02970">
    <property type="entry name" value="succ_dehyd_cytB"/>
    <property type="match status" value="1"/>
</dbReference>
<organism evidence="9 10">
    <name type="scientific">Henningerozyma blattae (strain ATCC 34711 / CBS 6284 / DSM 70876 / NBRC 10599 / NRRL Y-10934 / UCD 77-7)</name>
    <name type="common">Yeast</name>
    <name type="synonym">Tetrapisispora blattae</name>
    <dbReference type="NCBI Taxonomy" id="1071380"/>
    <lineage>
        <taxon>Eukaryota</taxon>
        <taxon>Fungi</taxon>
        <taxon>Dikarya</taxon>
        <taxon>Ascomycota</taxon>
        <taxon>Saccharomycotina</taxon>
        <taxon>Saccharomycetes</taxon>
        <taxon>Saccharomycetales</taxon>
        <taxon>Saccharomycetaceae</taxon>
        <taxon>Henningerozyma</taxon>
    </lineage>
</organism>
<dbReference type="GO" id="GO:0006121">
    <property type="term" value="P:mitochondrial electron transport, succinate to ubiquinone"/>
    <property type="evidence" value="ECO:0007669"/>
    <property type="project" value="EnsemblFungi"/>
</dbReference>
<dbReference type="GO" id="GO:0046872">
    <property type="term" value="F:metal ion binding"/>
    <property type="evidence" value="ECO:0007669"/>
    <property type="project" value="UniProtKB-KW"/>
</dbReference>
<evidence type="ECO:0000313" key="10">
    <source>
        <dbReference type="Proteomes" id="UP000002866"/>
    </source>
</evidence>
<gene>
    <name evidence="9" type="primary">TBLA0H00360</name>
    <name evidence="9" type="ORF">TBLA_0H00360</name>
</gene>
<dbReference type="PANTHER" id="PTHR10978:SF5">
    <property type="entry name" value="SUCCINATE DEHYDROGENASE CYTOCHROME B560 SUBUNIT, MITOCHONDRIAL"/>
    <property type="match status" value="1"/>
</dbReference>
<dbReference type="GO" id="GO:0008177">
    <property type="term" value="F:succinate dehydrogenase (quinone) activity"/>
    <property type="evidence" value="ECO:0007669"/>
    <property type="project" value="EnsemblFungi"/>
</dbReference>
<dbReference type="GO" id="GO:0009055">
    <property type="term" value="F:electron transfer activity"/>
    <property type="evidence" value="ECO:0007669"/>
    <property type="project" value="InterPro"/>
</dbReference>
<dbReference type="KEGG" id="tbl:TBLA_0H00360"/>
<dbReference type="STRING" id="1071380.I2H7H7"/>
<comment type="subcellular location">
    <subcellularLocation>
        <location evidence="1">Membrane</location>
    </subcellularLocation>
</comment>
<dbReference type="InterPro" id="IPR034804">
    <property type="entry name" value="SQR/QFR_C/D"/>
</dbReference>
<dbReference type="EMBL" id="HE806323">
    <property type="protein sequence ID" value="CCH62329.1"/>
    <property type="molecule type" value="Genomic_DNA"/>
</dbReference>
<keyword evidence="3 8" id="KW-0812">Transmembrane</keyword>
<protein>
    <submittedName>
        <fullName evidence="9">Uncharacterized protein</fullName>
    </submittedName>
</protein>
<sequence>MMMNMTKTMSLRLMNRQYSSTSLLSSPARSNDKWLNQKRFTSTSVKQEDELLVAQRGKRPNSPHLTIYQPQLTWYLSSVNRISCCILGFSFYFLTMIIGFGALLGYDVNSKKIKEFYDKHFNNIFVKGAFAYLFAFQLFGTLRHLTWDMGYQLTLKGVYRTGYSVIACGTLLGTYLWLF</sequence>
<evidence type="ECO:0000256" key="7">
    <source>
        <dbReference type="ARBA" id="ARBA00023136"/>
    </source>
</evidence>
<proteinExistence type="predicted"/>
<dbReference type="eggNOG" id="KOG0449">
    <property type="taxonomic scope" value="Eukaryota"/>
</dbReference>
<feature type="transmembrane region" description="Helical" evidence="8">
    <location>
        <begin position="157"/>
        <end position="178"/>
    </location>
</feature>
<reference evidence="9 10" key="1">
    <citation type="journal article" date="2011" name="Proc. Natl. Acad. Sci. U.S.A.">
        <title>Evolutionary erosion of yeast sex chromosomes by mating-type switching accidents.</title>
        <authorList>
            <person name="Gordon J.L."/>
            <person name="Armisen D."/>
            <person name="Proux-Wera E."/>
            <person name="Oheigeartaigh S.S."/>
            <person name="Byrne K.P."/>
            <person name="Wolfe K.H."/>
        </authorList>
    </citation>
    <scope>NUCLEOTIDE SEQUENCE [LARGE SCALE GENOMIC DNA]</scope>
    <source>
        <strain evidence="10">ATCC 34711 / CBS 6284 / DSM 70876 / NBRC 10599 / NRRL Y-10934 / UCD 77-7</strain>
    </source>
</reference>
<evidence type="ECO:0000256" key="3">
    <source>
        <dbReference type="ARBA" id="ARBA00022692"/>
    </source>
</evidence>
<dbReference type="HOGENOM" id="CLU_094691_0_0_1"/>
<accession>I2H7H7</accession>
<dbReference type="FunCoup" id="I2H7H7">
    <property type="interactions" value="423"/>
</dbReference>
<dbReference type="CDD" id="cd03499">
    <property type="entry name" value="SQR_TypeC_SdhC"/>
    <property type="match status" value="1"/>
</dbReference>
<dbReference type="GO" id="GO:0042721">
    <property type="term" value="C:TIM22 mitochondrial import inner membrane insertion complex"/>
    <property type="evidence" value="ECO:0007669"/>
    <property type="project" value="EnsemblFungi"/>
</dbReference>
<evidence type="ECO:0000256" key="6">
    <source>
        <dbReference type="ARBA" id="ARBA00023004"/>
    </source>
</evidence>
<evidence type="ECO:0000256" key="8">
    <source>
        <dbReference type="SAM" id="Phobius"/>
    </source>
</evidence>
<dbReference type="Pfam" id="PF01127">
    <property type="entry name" value="Sdh_cyt"/>
    <property type="match status" value="1"/>
</dbReference>
<dbReference type="InterPro" id="IPR000701">
    <property type="entry name" value="SuccDH_FuR_B_TM-su"/>
</dbReference>
<evidence type="ECO:0000313" key="9">
    <source>
        <dbReference type="EMBL" id="CCH62329.1"/>
    </source>
</evidence>
<keyword evidence="2" id="KW-0349">Heme</keyword>
<keyword evidence="6" id="KW-0408">Iron</keyword>
<dbReference type="OMA" id="MNGIRHL"/>
<dbReference type="GO" id="GO:0045039">
    <property type="term" value="P:protein insertion into mitochondrial inner membrane"/>
    <property type="evidence" value="ECO:0007669"/>
    <property type="project" value="EnsemblFungi"/>
</dbReference>
<feature type="transmembrane region" description="Helical" evidence="8">
    <location>
        <begin position="79"/>
        <end position="104"/>
    </location>
</feature>
<dbReference type="OrthoDB" id="588261at2759"/>
<dbReference type="AlphaFoldDB" id="I2H7H7"/>
<evidence type="ECO:0000256" key="1">
    <source>
        <dbReference type="ARBA" id="ARBA00004370"/>
    </source>
</evidence>
<evidence type="ECO:0000256" key="4">
    <source>
        <dbReference type="ARBA" id="ARBA00022723"/>
    </source>
</evidence>
<dbReference type="GeneID" id="14497486"/>
<evidence type="ECO:0000256" key="2">
    <source>
        <dbReference type="ARBA" id="ARBA00022617"/>
    </source>
</evidence>
<dbReference type="GO" id="GO:0006099">
    <property type="term" value="P:tricarboxylic acid cycle"/>
    <property type="evidence" value="ECO:0007669"/>
    <property type="project" value="EnsemblFungi"/>
</dbReference>
<keyword evidence="4" id="KW-0479">Metal-binding</keyword>
<keyword evidence="7 8" id="KW-0472">Membrane</keyword>
<dbReference type="SUPFAM" id="SSF81343">
    <property type="entry name" value="Fumarate reductase respiratory complex transmembrane subunits"/>
    <property type="match status" value="1"/>
</dbReference>
<feature type="transmembrane region" description="Helical" evidence="8">
    <location>
        <begin position="124"/>
        <end position="145"/>
    </location>
</feature>
<dbReference type="Gene3D" id="1.20.1300.10">
    <property type="entry name" value="Fumarate reductase/succinate dehydrogenase, transmembrane subunit"/>
    <property type="match status" value="1"/>
</dbReference>
<evidence type="ECO:0000256" key="5">
    <source>
        <dbReference type="ARBA" id="ARBA00022989"/>
    </source>
</evidence>
<dbReference type="InParanoid" id="I2H7H7"/>